<name>A0ABW6CDF2_RAHSY</name>
<dbReference type="PANTHER" id="PTHR38043">
    <property type="entry name" value="PROTEIN HEMX"/>
    <property type="match status" value="1"/>
</dbReference>
<keyword evidence="3" id="KW-0812">Transmembrane</keyword>
<keyword evidence="3" id="KW-1133">Transmembrane helix</keyword>
<evidence type="ECO:0000256" key="2">
    <source>
        <dbReference type="SAM" id="MobiDB-lite"/>
    </source>
</evidence>
<dbReference type="GO" id="GO:0032259">
    <property type="term" value="P:methylation"/>
    <property type="evidence" value="ECO:0007669"/>
    <property type="project" value="UniProtKB-KW"/>
</dbReference>
<dbReference type="RefSeq" id="WP_121020200.1">
    <property type="nucleotide sequence ID" value="NZ_JAFMPC010000376.1"/>
</dbReference>
<evidence type="ECO:0000256" key="1">
    <source>
        <dbReference type="SAM" id="Coils"/>
    </source>
</evidence>
<comment type="caution">
    <text evidence="4">The sequence shown here is derived from an EMBL/GenBank/DDBJ whole genome shotgun (WGS) entry which is preliminary data.</text>
</comment>
<keyword evidence="4" id="KW-0808">Transferase</keyword>
<keyword evidence="5" id="KW-1185">Reference proteome</keyword>
<dbReference type="EMBL" id="JBHUCJ010000073">
    <property type="protein sequence ID" value="MFD3226136.1"/>
    <property type="molecule type" value="Genomic_DNA"/>
</dbReference>
<organism evidence="4 5">
    <name type="scientific">Rahnella sp. (strain Y9602)</name>
    <dbReference type="NCBI Taxonomy" id="2703885"/>
    <lineage>
        <taxon>Bacteria</taxon>
        <taxon>Pseudomonadati</taxon>
        <taxon>Pseudomonadota</taxon>
        <taxon>Gammaproteobacteria</taxon>
        <taxon>Enterobacterales</taxon>
        <taxon>Yersiniaceae</taxon>
        <taxon>Rahnella</taxon>
    </lineage>
</organism>
<dbReference type="PANTHER" id="PTHR38043:SF1">
    <property type="entry name" value="PROTEIN HEMX"/>
    <property type="match status" value="1"/>
</dbReference>
<feature type="region of interest" description="Disordered" evidence="2">
    <location>
        <begin position="1"/>
        <end position="29"/>
    </location>
</feature>
<feature type="coiled-coil region" evidence="1">
    <location>
        <begin position="84"/>
        <end position="129"/>
    </location>
</feature>
<dbReference type="GO" id="GO:0004851">
    <property type="term" value="F:uroporphyrin-III C-methyltransferase activity"/>
    <property type="evidence" value="ECO:0007669"/>
    <property type="project" value="UniProtKB-EC"/>
</dbReference>
<feature type="region of interest" description="Disordered" evidence="2">
    <location>
        <begin position="226"/>
        <end position="245"/>
    </location>
</feature>
<dbReference type="EC" id="2.1.1.107" evidence="4"/>
<dbReference type="NCBIfam" id="NF008173">
    <property type="entry name" value="PRK10920.1"/>
    <property type="match status" value="1"/>
</dbReference>
<keyword evidence="4" id="KW-0489">Methyltransferase</keyword>
<reference evidence="4 5" key="1">
    <citation type="submission" date="2024-09" db="EMBL/GenBank/DDBJ databases">
        <title>Genomes of Rahnella.</title>
        <authorList>
            <person name="Mnguni F.C."/>
            <person name="Shin G.Y."/>
            <person name="Coutinho T."/>
        </authorList>
    </citation>
    <scope>NUCLEOTIDE SEQUENCE [LARGE SCALE GENOMIC DNA]</scope>
    <source>
        <strain evidence="4 5">20WA0057</strain>
    </source>
</reference>
<dbReference type="Pfam" id="PF04375">
    <property type="entry name" value="HemX"/>
    <property type="match status" value="1"/>
</dbReference>
<evidence type="ECO:0000256" key="3">
    <source>
        <dbReference type="SAM" id="Phobius"/>
    </source>
</evidence>
<sequence>MTEQKNPSAPDENVVVSPAVESPQPDASDLDKTLKTLQKKQRTVPVLGAIAIVLVIALGAGLYYHGHQQSLAQVASDEALSEQLDALQKTQQQDKQQIADLLAQQQKTRQEADRQQASFGRQLNELQDKVASISGSDAKTWLLAQADYLVKLAGRKLWSDQDVTTAAALLKSADASLADMNDPSLIDVRRALNEDVGSLSAVAQVDFDGIILKLNQLSNQVDNLRLADNDTDDSPMDNDSSSLSSSLTEWRQNLTKSWHNFMDDFITIRRRDSSAEPLLAPNQDVYLRENIRSRLLIAAQAVPRHQDEVYKQSLESVSTWVRAYFDTSDPSTKAFLEELDNLSQQSVSMDVPEELKSQPMLEKLMQTRVRNLLQQPAAATQGE</sequence>
<proteinExistence type="predicted"/>
<feature type="transmembrane region" description="Helical" evidence="3">
    <location>
        <begin position="44"/>
        <end position="64"/>
    </location>
</feature>
<evidence type="ECO:0000313" key="4">
    <source>
        <dbReference type="EMBL" id="MFD3226136.1"/>
    </source>
</evidence>
<accession>A0ABW6CDF2</accession>
<dbReference type="InterPro" id="IPR007470">
    <property type="entry name" value="HemX"/>
</dbReference>
<dbReference type="Proteomes" id="UP001598201">
    <property type="component" value="Unassembled WGS sequence"/>
</dbReference>
<evidence type="ECO:0000313" key="5">
    <source>
        <dbReference type="Proteomes" id="UP001598201"/>
    </source>
</evidence>
<keyword evidence="1" id="KW-0175">Coiled coil</keyword>
<keyword evidence="3" id="KW-0472">Membrane</keyword>
<protein>
    <submittedName>
        <fullName evidence="4">Uroporphyrinogen-III C-methyltransferase</fullName>
        <ecNumber evidence="4">2.1.1.107</ecNumber>
    </submittedName>
</protein>
<gene>
    <name evidence="4" type="primary">hemX</name>
    <name evidence="4" type="ORF">ACFPK4_21545</name>
</gene>